<comment type="caution">
    <text evidence="6">The sequence shown here is derived from an EMBL/GenBank/DDBJ whole genome shotgun (WGS) entry which is preliminary data.</text>
</comment>
<dbReference type="PROSITE" id="PS50294">
    <property type="entry name" value="WD_REPEATS_REGION"/>
    <property type="match status" value="3"/>
</dbReference>
<dbReference type="Proteomes" id="UP001388673">
    <property type="component" value="Unassembled WGS sequence"/>
</dbReference>
<proteinExistence type="predicted"/>
<keyword evidence="1 3" id="KW-0853">WD repeat</keyword>
<dbReference type="InterPro" id="IPR020472">
    <property type="entry name" value="WD40_PAC1"/>
</dbReference>
<dbReference type="Gene3D" id="1.20.1280.50">
    <property type="match status" value="1"/>
</dbReference>
<dbReference type="AlphaFoldDB" id="A0AAW0Z0A2"/>
<dbReference type="InterPro" id="IPR001810">
    <property type="entry name" value="F-box_dom"/>
</dbReference>
<gene>
    <name evidence="6" type="ORF">IAR55_003059</name>
</gene>
<dbReference type="KEGG" id="kne:92180317"/>
<evidence type="ECO:0000256" key="2">
    <source>
        <dbReference type="ARBA" id="ARBA00022737"/>
    </source>
</evidence>
<evidence type="ECO:0000256" key="3">
    <source>
        <dbReference type="PROSITE-ProRule" id="PRU00221"/>
    </source>
</evidence>
<dbReference type="SUPFAM" id="SSF50978">
    <property type="entry name" value="WD40 repeat-like"/>
    <property type="match status" value="1"/>
</dbReference>
<feature type="repeat" description="WD" evidence="3">
    <location>
        <begin position="346"/>
        <end position="377"/>
    </location>
</feature>
<dbReference type="InterPro" id="IPR001680">
    <property type="entry name" value="WD40_rpt"/>
</dbReference>
<dbReference type="PROSITE" id="PS50082">
    <property type="entry name" value="WD_REPEATS_2"/>
    <property type="match status" value="4"/>
</dbReference>
<dbReference type="Pfam" id="PF12937">
    <property type="entry name" value="F-box-like"/>
    <property type="match status" value="1"/>
</dbReference>
<reference evidence="6 7" key="1">
    <citation type="journal article" date="2024" name="bioRxiv">
        <title>Comparative genomics of Cryptococcus and Kwoniella reveals pathogenesis evolution and contrasting karyotype dynamics via intercentromeric recombination or chromosome fusion.</title>
        <authorList>
            <person name="Coelho M.A."/>
            <person name="David-Palma M."/>
            <person name="Shea T."/>
            <person name="Bowers K."/>
            <person name="McGinley-Smith S."/>
            <person name="Mohammad A.W."/>
            <person name="Gnirke A."/>
            <person name="Yurkov A.M."/>
            <person name="Nowrousian M."/>
            <person name="Sun S."/>
            <person name="Cuomo C.A."/>
            <person name="Heitman J."/>
        </authorList>
    </citation>
    <scope>NUCLEOTIDE SEQUENCE [LARGE SCALE GENOMIC DNA]</scope>
    <source>
        <strain evidence="6 7">CBS 13917</strain>
    </source>
</reference>
<evidence type="ECO:0000256" key="4">
    <source>
        <dbReference type="SAM" id="MobiDB-lite"/>
    </source>
</evidence>
<dbReference type="SUPFAM" id="SSF81383">
    <property type="entry name" value="F-box domain"/>
    <property type="match status" value="1"/>
</dbReference>
<dbReference type="PRINTS" id="PR00320">
    <property type="entry name" value="GPROTEINBRPT"/>
</dbReference>
<dbReference type="GeneID" id="92180317"/>
<dbReference type="Pfam" id="PF00400">
    <property type="entry name" value="WD40"/>
    <property type="match status" value="5"/>
</dbReference>
<organism evidence="6 7">
    <name type="scientific">Kwoniella newhampshirensis</name>
    <dbReference type="NCBI Taxonomy" id="1651941"/>
    <lineage>
        <taxon>Eukaryota</taxon>
        <taxon>Fungi</taxon>
        <taxon>Dikarya</taxon>
        <taxon>Basidiomycota</taxon>
        <taxon>Agaricomycotina</taxon>
        <taxon>Tremellomycetes</taxon>
        <taxon>Tremellales</taxon>
        <taxon>Cryptococcaceae</taxon>
        <taxon>Kwoniella</taxon>
    </lineage>
</organism>
<dbReference type="InterPro" id="IPR036047">
    <property type="entry name" value="F-box-like_dom_sf"/>
</dbReference>
<feature type="repeat" description="WD" evidence="3">
    <location>
        <begin position="508"/>
        <end position="551"/>
    </location>
</feature>
<dbReference type="Gene3D" id="2.130.10.10">
    <property type="entry name" value="YVTN repeat-like/Quinoprotein amine dehydrogenase"/>
    <property type="match status" value="2"/>
</dbReference>
<feature type="compositionally biased region" description="Polar residues" evidence="4">
    <location>
        <begin position="32"/>
        <end position="44"/>
    </location>
</feature>
<feature type="compositionally biased region" description="Basic and acidic residues" evidence="4">
    <location>
        <begin position="149"/>
        <end position="163"/>
    </location>
</feature>
<dbReference type="InterPro" id="IPR015943">
    <property type="entry name" value="WD40/YVTN_repeat-like_dom_sf"/>
</dbReference>
<dbReference type="InterPro" id="IPR036322">
    <property type="entry name" value="WD40_repeat_dom_sf"/>
</dbReference>
<dbReference type="InterPro" id="IPR019775">
    <property type="entry name" value="WD40_repeat_CS"/>
</dbReference>
<feature type="region of interest" description="Disordered" evidence="4">
    <location>
        <begin position="1"/>
        <end position="44"/>
    </location>
</feature>
<evidence type="ECO:0000259" key="5">
    <source>
        <dbReference type="PROSITE" id="PS50181"/>
    </source>
</evidence>
<sequence>MLPSRGTLVNTSSSVSTPSSSTSSFSLYLPSKHNQPSTSSPRTTAANRRRLGTLFASFGIPGSPLRRTVASSSGPISRSHVECSPSPGSTLRMNGKWEKENPASPTKSGQRDEEIGGVRTFAERMAELALGSSPTDERTGSASVSGCGNKDKGKGRADDWDRDEGRYVDDQSATPLKKEMDGSCKLLDLPDEILLLILLHLPPTIAQMHKLSRISTHFHDLAQAPILWARVFDATPGYRLSAEAKEWAVAVLQAPRGRWDGICWIADSTSGESGGSGLGHMREGHASSWSNDNMDGDHDHDEDEAGETIRPNEIPIHYPTLYRSRRALAKQIRSTSPSHSPRKSTLTGHTDAVYCLHLVGRWLITGSRDRGLRIWKLPLCAASSESTEVDGRTVLVKSIDDAHDGSVLGLKYDLDDRGRGRLISGSSDCTAKIWDLNFGTDSTSIVPTSSAAEPESTYRITVDHLATFRDHTASVLDVDMTSKHFITCSKDATVRVYDRGSLACLHILTGHTMPVNCLAVAPDRAQMQVISASGDGKWIIWDLVDGTEVRRGGTSRRGLACIAWEGDYIVTGDNDHAIWLYNTATGQPIRKFDGHTGLVRTVALQPDAGLIISGSYDKCVRVWDMHTGKLIKSLDEFHQSLVFDVQISVNRLISASHDDSGQILTWGNELPYIDLFA</sequence>
<dbReference type="RefSeq" id="XP_066803670.1">
    <property type="nucleotide sequence ID" value="XM_066946169.1"/>
</dbReference>
<dbReference type="EMBL" id="JBCAWK010000005">
    <property type="protein sequence ID" value="KAK8858829.1"/>
    <property type="molecule type" value="Genomic_DNA"/>
</dbReference>
<feature type="repeat" description="WD" evidence="3">
    <location>
        <begin position="400"/>
        <end position="444"/>
    </location>
</feature>
<dbReference type="SMART" id="SM00320">
    <property type="entry name" value="WD40"/>
    <property type="match status" value="7"/>
</dbReference>
<evidence type="ECO:0000313" key="7">
    <source>
        <dbReference type="Proteomes" id="UP001388673"/>
    </source>
</evidence>
<feature type="domain" description="F-box" evidence="5">
    <location>
        <begin position="183"/>
        <end position="231"/>
    </location>
</feature>
<feature type="region of interest" description="Disordered" evidence="4">
    <location>
        <begin position="58"/>
        <end position="114"/>
    </location>
</feature>
<feature type="region of interest" description="Disordered" evidence="4">
    <location>
        <begin position="129"/>
        <end position="163"/>
    </location>
</feature>
<dbReference type="PROSITE" id="PS50181">
    <property type="entry name" value="FBOX"/>
    <property type="match status" value="1"/>
</dbReference>
<evidence type="ECO:0000256" key="1">
    <source>
        <dbReference type="ARBA" id="ARBA00022574"/>
    </source>
</evidence>
<dbReference type="CDD" id="cd00200">
    <property type="entry name" value="WD40"/>
    <property type="match status" value="1"/>
</dbReference>
<keyword evidence="2" id="KW-0677">Repeat</keyword>
<feature type="repeat" description="WD" evidence="3">
    <location>
        <begin position="592"/>
        <end position="633"/>
    </location>
</feature>
<keyword evidence="7" id="KW-1185">Reference proteome</keyword>
<feature type="region of interest" description="Disordered" evidence="4">
    <location>
        <begin position="273"/>
        <end position="305"/>
    </location>
</feature>
<feature type="compositionally biased region" description="Low complexity" evidence="4">
    <location>
        <begin position="11"/>
        <end position="26"/>
    </location>
</feature>
<dbReference type="PANTHER" id="PTHR44156">
    <property type="entry name" value="SUPERNUMERARY LIMBS, ISOFORM B-RELATED"/>
    <property type="match status" value="1"/>
</dbReference>
<protein>
    <recommendedName>
        <fullName evidence="5">F-box domain-containing protein</fullName>
    </recommendedName>
</protein>
<evidence type="ECO:0000313" key="6">
    <source>
        <dbReference type="EMBL" id="KAK8858829.1"/>
    </source>
</evidence>
<name>A0AAW0Z0A2_9TREE</name>
<dbReference type="PROSITE" id="PS00678">
    <property type="entry name" value="WD_REPEATS_1"/>
    <property type="match status" value="3"/>
</dbReference>
<dbReference type="InterPro" id="IPR053299">
    <property type="entry name" value="ASTRA_WD_repeat"/>
</dbReference>
<accession>A0AAW0Z0A2</accession>